<sequence>MTDLYLTLRGAASPFVFSGAYSSSGGGEVLGRSDVNLRDRKKVLPSSLFLFSPLDRGIPRIPLMEYDPAGSLEALVTGGEAWLVLPIVWPGVRDDPSGDGWKGCWTFVRMILGNKEEQMSPLLS</sequence>
<accession>A0AAN8HB01</accession>
<protein>
    <submittedName>
        <fullName evidence="1">Uncharacterized protein</fullName>
    </submittedName>
</protein>
<gene>
    <name evidence="1" type="ORF">CgunFtcFv8_001979</name>
</gene>
<comment type="caution">
    <text evidence="1">The sequence shown here is derived from an EMBL/GenBank/DDBJ whole genome shotgun (WGS) entry which is preliminary data.</text>
</comment>
<keyword evidence="2" id="KW-1185">Reference proteome</keyword>
<reference evidence="1 2" key="1">
    <citation type="journal article" date="2023" name="Mol. Biol. Evol.">
        <title>Genomics of Secondarily Temperate Adaptation in the Only Non-Antarctic Icefish.</title>
        <authorList>
            <person name="Rivera-Colon A.G."/>
            <person name="Rayamajhi N."/>
            <person name="Minhas B.F."/>
            <person name="Madrigal G."/>
            <person name="Bilyk K.T."/>
            <person name="Yoon V."/>
            <person name="Hune M."/>
            <person name="Gregory S."/>
            <person name="Cheng C.H.C."/>
            <person name="Catchen J.M."/>
        </authorList>
    </citation>
    <scope>NUCLEOTIDE SEQUENCE [LARGE SCALE GENOMIC DNA]</scope>
    <source>
        <tissue evidence="1">White muscle</tissue>
    </source>
</reference>
<dbReference type="Proteomes" id="UP001331515">
    <property type="component" value="Unassembled WGS sequence"/>
</dbReference>
<organism evidence="1 2">
    <name type="scientific">Champsocephalus gunnari</name>
    <name type="common">Mackerel icefish</name>
    <dbReference type="NCBI Taxonomy" id="52237"/>
    <lineage>
        <taxon>Eukaryota</taxon>
        <taxon>Metazoa</taxon>
        <taxon>Chordata</taxon>
        <taxon>Craniata</taxon>
        <taxon>Vertebrata</taxon>
        <taxon>Euteleostomi</taxon>
        <taxon>Actinopterygii</taxon>
        <taxon>Neopterygii</taxon>
        <taxon>Teleostei</taxon>
        <taxon>Neoteleostei</taxon>
        <taxon>Acanthomorphata</taxon>
        <taxon>Eupercaria</taxon>
        <taxon>Perciformes</taxon>
        <taxon>Notothenioidei</taxon>
        <taxon>Channichthyidae</taxon>
        <taxon>Champsocephalus</taxon>
    </lineage>
</organism>
<dbReference type="EMBL" id="JAURVH010001530">
    <property type="protein sequence ID" value="KAK5906084.1"/>
    <property type="molecule type" value="Genomic_DNA"/>
</dbReference>
<evidence type="ECO:0000313" key="2">
    <source>
        <dbReference type="Proteomes" id="UP001331515"/>
    </source>
</evidence>
<evidence type="ECO:0000313" key="1">
    <source>
        <dbReference type="EMBL" id="KAK5906084.1"/>
    </source>
</evidence>
<dbReference type="AlphaFoldDB" id="A0AAN8HB01"/>
<name>A0AAN8HB01_CHAGU</name>
<proteinExistence type="predicted"/>